<organism evidence="12 13">
    <name type="scientific">Salmo salar</name>
    <name type="common">Atlantic salmon</name>
    <dbReference type="NCBI Taxonomy" id="8030"/>
    <lineage>
        <taxon>Eukaryota</taxon>
        <taxon>Metazoa</taxon>
        <taxon>Chordata</taxon>
        <taxon>Craniata</taxon>
        <taxon>Vertebrata</taxon>
        <taxon>Euteleostomi</taxon>
        <taxon>Actinopterygii</taxon>
        <taxon>Neopterygii</taxon>
        <taxon>Teleostei</taxon>
        <taxon>Protacanthopterygii</taxon>
        <taxon>Salmoniformes</taxon>
        <taxon>Salmonidae</taxon>
        <taxon>Salmoninae</taxon>
        <taxon>Salmo</taxon>
    </lineage>
</organism>
<evidence type="ECO:0000256" key="8">
    <source>
        <dbReference type="ARBA" id="ARBA00023273"/>
    </source>
</evidence>
<evidence type="ECO:0000256" key="5">
    <source>
        <dbReference type="ARBA" id="ARBA00022490"/>
    </source>
</evidence>
<keyword evidence="7 10" id="KW-0175">Coiled coil</keyword>
<keyword evidence="12" id="KW-1185">Reference proteome</keyword>
<reference evidence="13" key="1">
    <citation type="submission" date="2025-08" db="UniProtKB">
        <authorList>
            <consortium name="RefSeq"/>
        </authorList>
    </citation>
    <scope>IDENTIFICATION</scope>
</reference>
<keyword evidence="6" id="KW-0770">Synapse</keyword>
<evidence type="ECO:0000256" key="11">
    <source>
        <dbReference type="SAM" id="MobiDB-lite"/>
    </source>
</evidence>
<dbReference type="GO" id="GO:0005737">
    <property type="term" value="C:cytoplasm"/>
    <property type="evidence" value="ECO:0007669"/>
    <property type="project" value="UniProtKB-SubCell"/>
</dbReference>
<evidence type="ECO:0000313" key="12">
    <source>
        <dbReference type="Proteomes" id="UP001652741"/>
    </source>
</evidence>
<accession>A0A1S3NCM8</accession>
<dbReference type="GO" id="GO:0016020">
    <property type="term" value="C:membrane"/>
    <property type="evidence" value="ECO:0007669"/>
    <property type="project" value="InterPro"/>
</dbReference>
<feature type="compositionally biased region" description="Polar residues" evidence="11">
    <location>
        <begin position="313"/>
        <end position="326"/>
    </location>
</feature>
<dbReference type="GO" id="GO:0008360">
    <property type="term" value="P:regulation of cell shape"/>
    <property type="evidence" value="ECO:0007669"/>
    <property type="project" value="InterPro"/>
</dbReference>
<keyword evidence="8" id="KW-0966">Cell projection</keyword>
<evidence type="ECO:0000256" key="3">
    <source>
        <dbReference type="ARBA" id="ARBA00004552"/>
    </source>
</evidence>
<feature type="compositionally biased region" description="Polar residues" evidence="11">
    <location>
        <begin position="531"/>
        <end position="543"/>
    </location>
</feature>
<evidence type="ECO:0000256" key="2">
    <source>
        <dbReference type="ARBA" id="ARBA00004496"/>
    </source>
</evidence>
<dbReference type="AlphaFoldDB" id="A0A1S3NCM8"/>
<feature type="region of interest" description="Disordered" evidence="11">
    <location>
        <begin position="531"/>
        <end position="566"/>
    </location>
</feature>
<dbReference type="OMA" id="MEISVEH"/>
<evidence type="ECO:0000256" key="9">
    <source>
        <dbReference type="ARBA" id="ARBA00040857"/>
    </source>
</evidence>
<comment type="similarity">
    <text evidence="4">Belongs to the paralemmin family.</text>
</comment>
<evidence type="ECO:0000256" key="4">
    <source>
        <dbReference type="ARBA" id="ARBA00005756"/>
    </source>
</evidence>
<feature type="region of interest" description="Disordered" evidence="11">
    <location>
        <begin position="289"/>
        <end position="329"/>
    </location>
</feature>
<evidence type="ECO:0000256" key="10">
    <source>
        <dbReference type="SAM" id="Coils"/>
    </source>
</evidence>
<dbReference type="RefSeq" id="XP_014012871.1">
    <property type="nucleotide sequence ID" value="XM_014157396.2"/>
</dbReference>
<dbReference type="Pfam" id="PF03285">
    <property type="entry name" value="Paralemmin"/>
    <property type="match status" value="2"/>
</dbReference>
<evidence type="ECO:0000313" key="13">
    <source>
        <dbReference type="RefSeq" id="XP_014012871.1"/>
    </source>
</evidence>
<comment type="subcellular location">
    <subcellularLocation>
        <location evidence="1">Cell projection</location>
        <location evidence="1">Dendrite</location>
    </subcellularLocation>
    <subcellularLocation>
        <location evidence="3">Cell projection</location>
        <location evidence="3">Dendritic spine</location>
    </subcellularLocation>
    <subcellularLocation>
        <location evidence="2">Cytoplasm</location>
    </subcellularLocation>
</comment>
<gene>
    <name evidence="13" type="primary">palmdb</name>
</gene>
<sequence>MEEADLLKERLQAITEKRRVQDDIAKKRRQIEEEKLKLQCLKKKALREQWLMDGLSPQSEEDQEANKLQAQGDQEQTLLLQSNIDRMETEIEALETQELQISANEEVILKRLKEVEKTAEDIIKSVLIVNTCISTQELNAEYQADPIQYVYAPIPNMPDFQMQRSITPTSRPLRKIKNPQEGLDGEEPKQAMFAMEISVEKDMRTGESQVVSMTTLTPEEFQQKGVKVYDDGKKSVYALRSEGQVTRNGVGLGELSNVEVEALLRQAGDAKVPTEVQYHRPVYAAPYTSRPSTPAWKPEQGHVSPSPGEPNGHRTSITTPHPQASPFQMLPEALPRDGAQSREEVASSAPSHIPNIHADTHLVQPQSATHQGFKTGQSLTNGSSGIGPHPDKNRPAIIAVLSSGESRTPIPLIENTVTDWDRQSPIYPNCRQSPFYPSSRQSPFYTSDSGESSFNIMNTFPPDLDSEPVTMIFMGYQNAAEEEDEENIQAELVVIGNGDDDEEDDNNNIPSYHPEGYRSKIFQPTARCNNNTDYTADSTNSESLLHRPTFTHKPGKRSSDPDQQPLAIEVPMSAALKMRMAKLGGKV</sequence>
<dbReference type="PANTHER" id="PTHR46881:SF1">
    <property type="entry name" value="PALMDELPHIN"/>
    <property type="match status" value="1"/>
</dbReference>
<dbReference type="InterPro" id="IPR004965">
    <property type="entry name" value="Paralemmin"/>
</dbReference>
<keyword evidence="5" id="KW-0963">Cytoplasm</keyword>
<name>A0A1S3NCM8_SALSA</name>
<protein>
    <recommendedName>
        <fullName evidence="9">Palmdelphin</fullName>
    </recommendedName>
</protein>
<evidence type="ECO:0000256" key="6">
    <source>
        <dbReference type="ARBA" id="ARBA00023018"/>
    </source>
</evidence>
<evidence type="ECO:0000256" key="7">
    <source>
        <dbReference type="ARBA" id="ARBA00023054"/>
    </source>
</evidence>
<dbReference type="PANTHER" id="PTHR46881">
    <property type="entry name" value="PALMDELPHIN"/>
    <property type="match status" value="1"/>
</dbReference>
<dbReference type="GO" id="GO:0043197">
    <property type="term" value="C:dendritic spine"/>
    <property type="evidence" value="ECO:0007669"/>
    <property type="project" value="UniProtKB-SubCell"/>
</dbReference>
<proteinExistence type="inferred from homology"/>
<feature type="coiled-coil region" evidence="10">
    <location>
        <begin position="17"/>
        <end position="48"/>
    </location>
</feature>
<dbReference type="Proteomes" id="UP001652741">
    <property type="component" value="Chromosome ssa19"/>
</dbReference>
<evidence type="ECO:0000256" key="1">
    <source>
        <dbReference type="ARBA" id="ARBA00004279"/>
    </source>
</evidence>
<feature type="coiled-coil region" evidence="10">
    <location>
        <begin position="77"/>
        <end position="104"/>
    </location>
</feature>